<dbReference type="EMBL" id="REGN01001105">
    <property type="protein sequence ID" value="RNA37018.1"/>
    <property type="molecule type" value="Genomic_DNA"/>
</dbReference>
<reference evidence="1 2" key="1">
    <citation type="journal article" date="2018" name="Sci. Rep.">
        <title>Genomic signatures of local adaptation to the degree of environmental predictability in rotifers.</title>
        <authorList>
            <person name="Franch-Gras L."/>
            <person name="Hahn C."/>
            <person name="Garcia-Roger E.M."/>
            <person name="Carmona M.J."/>
            <person name="Serra M."/>
            <person name="Gomez A."/>
        </authorList>
    </citation>
    <scope>NUCLEOTIDE SEQUENCE [LARGE SCALE GENOMIC DNA]</scope>
    <source>
        <strain evidence="1">HYR1</strain>
    </source>
</reference>
<evidence type="ECO:0000313" key="2">
    <source>
        <dbReference type="Proteomes" id="UP000276133"/>
    </source>
</evidence>
<accession>A0A3M7SNA7</accession>
<evidence type="ECO:0000313" key="1">
    <source>
        <dbReference type="EMBL" id="RNA37018.1"/>
    </source>
</evidence>
<protein>
    <submittedName>
        <fullName evidence="1">Uncharacterized protein</fullName>
    </submittedName>
</protein>
<gene>
    <name evidence="1" type="ORF">BpHYR1_042953</name>
</gene>
<organism evidence="1 2">
    <name type="scientific">Brachionus plicatilis</name>
    <name type="common">Marine rotifer</name>
    <name type="synonym">Brachionus muelleri</name>
    <dbReference type="NCBI Taxonomy" id="10195"/>
    <lineage>
        <taxon>Eukaryota</taxon>
        <taxon>Metazoa</taxon>
        <taxon>Spiralia</taxon>
        <taxon>Gnathifera</taxon>
        <taxon>Rotifera</taxon>
        <taxon>Eurotatoria</taxon>
        <taxon>Monogononta</taxon>
        <taxon>Pseudotrocha</taxon>
        <taxon>Ploima</taxon>
        <taxon>Brachionidae</taxon>
        <taxon>Brachionus</taxon>
    </lineage>
</organism>
<dbReference type="AlphaFoldDB" id="A0A3M7SNA7"/>
<name>A0A3M7SNA7_BRAPC</name>
<sequence length="131" mass="15308">MILTVAQLRPANFPRIIIHLNNPKNFRLDALEVHLDQLKEFFHNLVTLRDHMGQFGSNYSIVVYKCIYRGSPNHLLFRPSYFDLLRNISSKIEKGMKHDFVLCLLSISSEVNRRYSGQIPKTNRPTTHLID</sequence>
<comment type="caution">
    <text evidence="1">The sequence shown here is derived from an EMBL/GenBank/DDBJ whole genome shotgun (WGS) entry which is preliminary data.</text>
</comment>
<dbReference type="Proteomes" id="UP000276133">
    <property type="component" value="Unassembled WGS sequence"/>
</dbReference>
<keyword evidence="2" id="KW-1185">Reference proteome</keyword>
<proteinExistence type="predicted"/>